<gene>
    <name evidence="8" type="ORF">A3C58_03740</name>
</gene>
<reference evidence="8 9" key="1">
    <citation type="journal article" date="2016" name="Nat. Commun.">
        <title>Thousands of microbial genomes shed light on interconnected biogeochemical processes in an aquifer system.</title>
        <authorList>
            <person name="Anantharaman K."/>
            <person name="Brown C.T."/>
            <person name="Hug L.A."/>
            <person name="Sharon I."/>
            <person name="Castelle C.J."/>
            <person name="Probst A.J."/>
            <person name="Thomas B.C."/>
            <person name="Singh A."/>
            <person name="Wilkins M.J."/>
            <person name="Karaoz U."/>
            <person name="Brodie E.L."/>
            <person name="Williams K.H."/>
            <person name="Hubbard S.S."/>
            <person name="Banfield J.F."/>
        </authorList>
    </citation>
    <scope>NUCLEOTIDE SEQUENCE [LARGE SCALE GENOMIC DNA]</scope>
</reference>
<feature type="domain" description="ATP synthase F1 complex delta/epsilon subunit N-terminal" evidence="7">
    <location>
        <begin position="1"/>
        <end position="80"/>
    </location>
</feature>
<evidence type="ECO:0000256" key="2">
    <source>
        <dbReference type="ARBA" id="ARBA00005712"/>
    </source>
</evidence>
<dbReference type="Proteomes" id="UP000178380">
    <property type="component" value="Unassembled WGS sequence"/>
</dbReference>
<dbReference type="EMBL" id="MHOR01000010">
    <property type="protein sequence ID" value="OGZ67374.1"/>
    <property type="molecule type" value="Genomic_DNA"/>
</dbReference>
<dbReference type="InterPro" id="IPR020546">
    <property type="entry name" value="ATP_synth_F1_dsu/esu_N"/>
</dbReference>
<organism evidence="8 9">
    <name type="scientific">Candidatus Staskawiczbacteria bacterium RIFCSPHIGHO2_02_FULL_34_10</name>
    <dbReference type="NCBI Taxonomy" id="1802205"/>
    <lineage>
        <taxon>Bacteria</taxon>
        <taxon>Candidatus Staskawicziibacteriota</taxon>
    </lineage>
</organism>
<dbReference type="CDD" id="cd12152">
    <property type="entry name" value="F1-ATPase_delta"/>
    <property type="match status" value="1"/>
</dbReference>
<dbReference type="Gene3D" id="2.60.15.10">
    <property type="entry name" value="F0F1 ATP synthase delta/epsilon subunit, N-terminal"/>
    <property type="match status" value="1"/>
</dbReference>
<protein>
    <recommendedName>
        <fullName evidence="7">ATP synthase F1 complex delta/epsilon subunit N-terminal domain-containing protein</fullName>
    </recommendedName>
</protein>
<keyword evidence="6" id="KW-0066">ATP synthesis</keyword>
<evidence type="ECO:0000313" key="9">
    <source>
        <dbReference type="Proteomes" id="UP000178380"/>
    </source>
</evidence>
<evidence type="ECO:0000256" key="5">
    <source>
        <dbReference type="ARBA" id="ARBA00023136"/>
    </source>
</evidence>
<dbReference type="Pfam" id="PF02823">
    <property type="entry name" value="ATP-synt_DE_N"/>
    <property type="match status" value="1"/>
</dbReference>
<sequence>MKLSIYSLKKVLFSGEAELLNCKTAIGEITVLDNHETFIGVLTKGIMKVMEKPFGMTQGKEHFFEINSGFLEVREGNEVRCIVE</sequence>
<evidence type="ECO:0000313" key="8">
    <source>
        <dbReference type="EMBL" id="OGZ67374.1"/>
    </source>
</evidence>
<keyword evidence="6" id="KW-0139">CF(1)</keyword>
<dbReference type="SUPFAM" id="SSF51344">
    <property type="entry name" value="Epsilon subunit of F1F0-ATP synthase N-terminal domain"/>
    <property type="match status" value="1"/>
</dbReference>
<comment type="subcellular location">
    <subcellularLocation>
        <location evidence="1">Endomembrane system</location>
        <topology evidence="1">Peripheral membrane protein</topology>
    </subcellularLocation>
</comment>
<evidence type="ECO:0000256" key="4">
    <source>
        <dbReference type="ARBA" id="ARBA00023065"/>
    </source>
</evidence>
<accession>A0A1G2HXU6</accession>
<comment type="similarity">
    <text evidence="2">Belongs to the ATPase epsilon chain family.</text>
</comment>
<keyword evidence="3" id="KW-0813">Transport</keyword>
<dbReference type="InterPro" id="IPR001469">
    <property type="entry name" value="ATP_synth_F1_dsu/esu"/>
</dbReference>
<name>A0A1G2HXU6_9BACT</name>
<evidence type="ECO:0000256" key="1">
    <source>
        <dbReference type="ARBA" id="ARBA00004184"/>
    </source>
</evidence>
<dbReference type="GO" id="GO:0046933">
    <property type="term" value="F:proton-transporting ATP synthase activity, rotational mechanism"/>
    <property type="evidence" value="ECO:0007669"/>
    <property type="project" value="InterPro"/>
</dbReference>
<keyword evidence="4" id="KW-0406">Ion transport</keyword>
<dbReference type="AlphaFoldDB" id="A0A1G2HXU6"/>
<evidence type="ECO:0000259" key="7">
    <source>
        <dbReference type="Pfam" id="PF02823"/>
    </source>
</evidence>
<proteinExistence type="inferred from homology"/>
<keyword evidence="5" id="KW-0472">Membrane</keyword>
<dbReference type="STRING" id="1802205.A3C58_03740"/>
<evidence type="ECO:0000256" key="3">
    <source>
        <dbReference type="ARBA" id="ARBA00022448"/>
    </source>
</evidence>
<evidence type="ECO:0000256" key="6">
    <source>
        <dbReference type="ARBA" id="ARBA00023196"/>
    </source>
</evidence>
<dbReference type="GO" id="GO:0045259">
    <property type="term" value="C:proton-transporting ATP synthase complex"/>
    <property type="evidence" value="ECO:0007669"/>
    <property type="project" value="UniProtKB-KW"/>
</dbReference>
<dbReference type="GO" id="GO:0012505">
    <property type="term" value="C:endomembrane system"/>
    <property type="evidence" value="ECO:0007669"/>
    <property type="project" value="UniProtKB-SubCell"/>
</dbReference>
<comment type="caution">
    <text evidence="8">The sequence shown here is derived from an EMBL/GenBank/DDBJ whole genome shotgun (WGS) entry which is preliminary data.</text>
</comment>
<dbReference type="InterPro" id="IPR036771">
    <property type="entry name" value="ATPsynth_dsu/esu_N"/>
</dbReference>